<dbReference type="PANTHER" id="PTHR12702:SF3">
    <property type="entry name" value="EXOCYST COMPLEX COMPONENT 6B"/>
    <property type="match status" value="1"/>
</dbReference>
<evidence type="ECO:0000259" key="6">
    <source>
        <dbReference type="Pfam" id="PF04091"/>
    </source>
</evidence>
<evidence type="ECO:0000313" key="8">
    <source>
        <dbReference type="Ensembl" id="ENSSOCP00000016443.1"/>
    </source>
</evidence>
<dbReference type="InterPro" id="IPR046361">
    <property type="entry name" value="EXOC6/Sec15_C"/>
</dbReference>
<dbReference type="GO" id="GO:0006886">
    <property type="term" value="P:intracellular protein transport"/>
    <property type="evidence" value="ECO:0007669"/>
    <property type="project" value="InterPro"/>
</dbReference>
<dbReference type="Ensembl" id="ENSSOCT00000016864.1">
    <property type="protein sequence ID" value="ENSSOCP00000016443.1"/>
    <property type="gene ID" value="ENSSOCG00000012084.1"/>
</dbReference>
<keyword evidence="3 4" id="KW-0268">Exocytosis</keyword>
<evidence type="ECO:0000256" key="3">
    <source>
        <dbReference type="ARBA" id="ARBA00022483"/>
    </source>
</evidence>
<evidence type="ECO:0000256" key="5">
    <source>
        <dbReference type="SAM" id="Coils"/>
    </source>
</evidence>
<protein>
    <recommendedName>
        <fullName evidence="4">Exocyst complex component</fullName>
    </recommendedName>
</protein>
<accession>A0A8D0FMU2</accession>
<evidence type="ECO:0000256" key="1">
    <source>
        <dbReference type="ARBA" id="ARBA00007944"/>
    </source>
</evidence>
<feature type="domain" description="Exocyst complex component EXOC6/Sec15 N-terminal" evidence="7">
    <location>
        <begin position="3"/>
        <end position="170"/>
    </location>
</feature>
<sequence length="751" mass="86770">MEKLEARIRNHDREIEKMCNFHYQGFVDSITELLKVRGEAQKLKNQVTDTNRKLQNEGKEVTMEELKQCRLQQRNISATVDKLTLCLPVLEMYSKLREQMKSKRHYPALKTLEHLEHTYLPQVSHYRFCKIMVDNIPKLREEIKEVSMSDLKDFLESIRKHSDKIGETAMKQRRRDEKSFILLLRKHIGPSYGGFRIVRKQAFFMAESNCRGLLHRSSHEGLVPGAQDLVDFSPVYRCLHIYSVLVSNSLETGSYTGLWVKEGDGVLLLPSMLLEGGDGYRKYFNQIVGFFVVEDHILHTTQGLVNRAYIDELWEMALSKTIAALRTHSSYCSDPSLVLDLKNLIVLFADTLQGYGFPVNQLFDMLLEIQDQYSETLLKKWSGVFRNILDSDNYSPIPVTNEEVYKKIVGQFPFQDAELEKQPFPKKFPFSEFVPKVYNQIKEFIYACLKFSEDLHLSSTEVDDMIRKSTNLLLTRTLSNCLQNVIKRKNVGLTELVQIIINTTHLEKSCKFLEEFITNITNVLPETVHTTKLYGTTTFKDARHAAEEEIYTNLNQKIDQFLQLADYDWMAMEPGSKASDYLVDLIGFLRSTFAVFTHLPGKVAQTACMSACKHLSTSLMQLLLEAEVRQLTLGALQQFNLDVEECEQFARSGPVPGFQGDTLQLAFIDLRQLLDLFIQWDWSTYLADYGQPTCKYLRVNPTTALILLEKMRDTSRKNNVFAQFRKNERDKQKLIDTVAKQLRSLINSHHS</sequence>
<feature type="domain" description="Exocyst complex subunit EXOC6/Sec15 C-terminal" evidence="6">
    <location>
        <begin position="361"/>
        <end position="710"/>
    </location>
</feature>
<evidence type="ECO:0000259" key="7">
    <source>
        <dbReference type="Pfam" id="PF20651"/>
    </source>
</evidence>
<keyword evidence="2 4" id="KW-0813">Transport</keyword>
<dbReference type="InterPro" id="IPR042045">
    <property type="entry name" value="EXOC6/Sec15_C_dom1"/>
</dbReference>
<dbReference type="FunFam" id="1.10.357.30:FF:000001">
    <property type="entry name" value="Exocyst complex component"/>
    <property type="match status" value="1"/>
</dbReference>
<comment type="similarity">
    <text evidence="1 4">Belongs to the SEC15 family.</text>
</comment>
<dbReference type="GO" id="GO:0006893">
    <property type="term" value="P:Golgi to plasma membrane transport"/>
    <property type="evidence" value="ECO:0007669"/>
    <property type="project" value="TreeGrafter"/>
</dbReference>
<dbReference type="PANTHER" id="PTHR12702">
    <property type="entry name" value="SEC15"/>
    <property type="match status" value="1"/>
</dbReference>
<dbReference type="Gene3D" id="1.10.357.30">
    <property type="entry name" value="Exocyst complex subunit Sec15 C-terminal domain, N-terminal subdomain"/>
    <property type="match status" value="1"/>
</dbReference>
<evidence type="ECO:0000313" key="9">
    <source>
        <dbReference type="Proteomes" id="UP000694551"/>
    </source>
</evidence>
<dbReference type="Pfam" id="PF20651">
    <property type="entry name" value="EXOC6_Sec15_N"/>
    <property type="match status" value="1"/>
</dbReference>
<proteinExistence type="inferred from homology"/>
<dbReference type="GO" id="GO:0090522">
    <property type="term" value="P:vesicle tethering involved in exocytosis"/>
    <property type="evidence" value="ECO:0007669"/>
    <property type="project" value="UniProtKB-UniRule"/>
</dbReference>
<dbReference type="Pfam" id="PF04091">
    <property type="entry name" value="Sec15_C"/>
    <property type="match status" value="1"/>
</dbReference>
<keyword evidence="5" id="KW-0175">Coiled coil</keyword>
<dbReference type="GO" id="GO:0000145">
    <property type="term" value="C:exocyst"/>
    <property type="evidence" value="ECO:0007669"/>
    <property type="project" value="UniProtKB-UniRule"/>
</dbReference>
<dbReference type="PIRSF" id="PIRSF025007">
    <property type="entry name" value="Sec15"/>
    <property type="match status" value="1"/>
</dbReference>
<comment type="function">
    <text evidence="4">Component of the exocyst complex involved in the docking of exocytic vesicles with fusion sites on the plasma membrane.</text>
</comment>
<organism evidence="8 9">
    <name type="scientific">Strix occidentalis caurina</name>
    <name type="common">northern spotted owl</name>
    <dbReference type="NCBI Taxonomy" id="311401"/>
    <lineage>
        <taxon>Eukaryota</taxon>
        <taxon>Metazoa</taxon>
        <taxon>Chordata</taxon>
        <taxon>Craniata</taxon>
        <taxon>Vertebrata</taxon>
        <taxon>Euteleostomi</taxon>
        <taxon>Archelosauria</taxon>
        <taxon>Archosauria</taxon>
        <taxon>Dinosauria</taxon>
        <taxon>Saurischia</taxon>
        <taxon>Theropoda</taxon>
        <taxon>Coelurosauria</taxon>
        <taxon>Aves</taxon>
        <taxon>Neognathae</taxon>
        <taxon>Neoaves</taxon>
        <taxon>Telluraves</taxon>
        <taxon>Strigiformes</taxon>
        <taxon>Strigidae</taxon>
        <taxon>Strix</taxon>
    </lineage>
</organism>
<dbReference type="InterPro" id="IPR048359">
    <property type="entry name" value="EXOC6_Sec15_N"/>
</dbReference>
<evidence type="ECO:0000256" key="4">
    <source>
        <dbReference type="PIRNR" id="PIRNR025007"/>
    </source>
</evidence>
<evidence type="ECO:0000256" key="2">
    <source>
        <dbReference type="ARBA" id="ARBA00022448"/>
    </source>
</evidence>
<dbReference type="AlphaFoldDB" id="A0A8D0FMU2"/>
<name>A0A8D0FMU2_STROC</name>
<reference evidence="8" key="1">
    <citation type="submission" date="2025-08" db="UniProtKB">
        <authorList>
            <consortium name="Ensembl"/>
        </authorList>
    </citation>
    <scope>IDENTIFICATION</scope>
</reference>
<dbReference type="FunFam" id="1.20.58.670:FF:000001">
    <property type="entry name" value="Exocyst complex component"/>
    <property type="match status" value="1"/>
</dbReference>
<keyword evidence="9" id="KW-1185">Reference proteome</keyword>
<dbReference type="GO" id="GO:0005886">
    <property type="term" value="C:plasma membrane"/>
    <property type="evidence" value="ECO:0007669"/>
    <property type="project" value="UniProtKB-ARBA"/>
</dbReference>
<dbReference type="InterPro" id="IPR007225">
    <property type="entry name" value="EXOC6/Sec15"/>
</dbReference>
<dbReference type="Proteomes" id="UP000694551">
    <property type="component" value="Unplaced"/>
</dbReference>
<dbReference type="InterPro" id="IPR042044">
    <property type="entry name" value="EXOC6PINT-1/Sec15/Tip20_C_dom2"/>
</dbReference>
<dbReference type="Gene3D" id="1.20.58.670">
    <property type="entry name" value="Dsl1p vesicle tethering complex, Tip20p subunit, domain D"/>
    <property type="match status" value="1"/>
</dbReference>
<reference evidence="8" key="2">
    <citation type="submission" date="2025-09" db="UniProtKB">
        <authorList>
            <consortium name="Ensembl"/>
        </authorList>
    </citation>
    <scope>IDENTIFICATION</scope>
</reference>
<feature type="coiled-coil region" evidence="5">
    <location>
        <begin position="1"/>
        <end position="60"/>
    </location>
</feature>